<dbReference type="STRING" id="4533.J3MDH4"/>
<evidence type="ECO:0000313" key="2">
    <source>
        <dbReference type="Proteomes" id="UP000006038"/>
    </source>
</evidence>
<dbReference type="Proteomes" id="UP000006038">
    <property type="component" value="Chromosome 6"/>
</dbReference>
<dbReference type="EnsemblPlants" id="OB06G20680.1">
    <property type="protein sequence ID" value="OB06G20680.1"/>
    <property type="gene ID" value="OB06G20680"/>
</dbReference>
<dbReference type="InterPro" id="IPR036691">
    <property type="entry name" value="Endo/exonu/phosph_ase_sf"/>
</dbReference>
<reference evidence="1" key="1">
    <citation type="journal article" date="2013" name="Nat. Commun.">
        <title>Whole-genome sequencing of Oryza brachyantha reveals mechanisms underlying Oryza genome evolution.</title>
        <authorList>
            <person name="Chen J."/>
            <person name="Huang Q."/>
            <person name="Gao D."/>
            <person name="Wang J."/>
            <person name="Lang Y."/>
            <person name="Liu T."/>
            <person name="Li B."/>
            <person name="Bai Z."/>
            <person name="Luis Goicoechea J."/>
            <person name="Liang C."/>
            <person name="Chen C."/>
            <person name="Zhang W."/>
            <person name="Sun S."/>
            <person name="Liao Y."/>
            <person name="Zhang X."/>
            <person name="Yang L."/>
            <person name="Song C."/>
            <person name="Wang M."/>
            <person name="Shi J."/>
            <person name="Liu G."/>
            <person name="Liu J."/>
            <person name="Zhou H."/>
            <person name="Zhou W."/>
            <person name="Yu Q."/>
            <person name="An N."/>
            <person name="Chen Y."/>
            <person name="Cai Q."/>
            <person name="Wang B."/>
            <person name="Liu B."/>
            <person name="Min J."/>
            <person name="Huang Y."/>
            <person name="Wu H."/>
            <person name="Li Z."/>
            <person name="Zhang Y."/>
            <person name="Yin Y."/>
            <person name="Song W."/>
            <person name="Jiang J."/>
            <person name="Jackson S.A."/>
            <person name="Wing R.A."/>
            <person name="Wang J."/>
            <person name="Chen M."/>
        </authorList>
    </citation>
    <scope>NUCLEOTIDE SEQUENCE [LARGE SCALE GENOMIC DNA]</scope>
    <source>
        <strain evidence="1">cv. IRGC 101232</strain>
    </source>
</reference>
<accession>J3MDH4</accession>
<dbReference type="HOGENOM" id="CLU_000680_36_5_1"/>
<dbReference type="PANTHER" id="PTHR33710">
    <property type="entry name" value="BNAC02G09200D PROTEIN"/>
    <property type="match status" value="1"/>
</dbReference>
<evidence type="ECO:0008006" key="3">
    <source>
        <dbReference type="Google" id="ProtNLM"/>
    </source>
</evidence>
<dbReference type="SUPFAM" id="SSF56219">
    <property type="entry name" value="DNase I-like"/>
    <property type="match status" value="1"/>
</dbReference>
<organism evidence="1">
    <name type="scientific">Oryza brachyantha</name>
    <name type="common">malo sina</name>
    <dbReference type="NCBI Taxonomy" id="4533"/>
    <lineage>
        <taxon>Eukaryota</taxon>
        <taxon>Viridiplantae</taxon>
        <taxon>Streptophyta</taxon>
        <taxon>Embryophyta</taxon>
        <taxon>Tracheophyta</taxon>
        <taxon>Spermatophyta</taxon>
        <taxon>Magnoliopsida</taxon>
        <taxon>Liliopsida</taxon>
        <taxon>Poales</taxon>
        <taxon>Poaceae</taxon>
        <taxon>BOP clade</taxon>
        <taxon>Oryzoideae</taxon>
        <taxon>Oryzeae</taxon>
        <taxon>Oryzinae</taxon>
        <taxon>Oryza</taxon>
    </lineage>
</organism>
<protein>
    <recommendedName>
        <fullName evidence="3">Endonuclease/exonuclease/phosphatase domain-containing protein</fullName>
    </recommendedName>
</protein>
<dbReference type="eggNOG" id="ENOG502SWTP">
    <property type="taxonomic scope" value="Eukaryota"/>
</dbReference>
<dbReference type="OMA" id="EDIFLEC"/>
<dbReference type="PANTHER" id="PTHR33710:SF48">
    <property type="entry name" value="OS02G0307075 PROTEIN"/>
    <property type="match status" value="1"/>
</dbReference>
<proteinExistence type="predicted"/>
<evidence type="ECO:0000313" key="1">
    <source>
        <dbReference type="EnsemblPlants" id="OB06G20680.1"/>
    </source>
</evidence>
<reference evidence="1" key="2">
    <citation type="submission" date="2013-04" db="UniProtKB">
        <authorList>
            <consortium name="EnsemblPlants"/>
        </authorList>
    </citation>
    <scope>IDENTIFICATION</scope>
</reference>
<name>J3MDH4_ORYBR</name>
<sequence>MMGRFRYLLDDLDLKEIPLLGRKYTRSNEGLSPTLFCLDRVFCFSDWEDIFLECLLQSLAYVVSDHCPLTAGLKVKVHGKRRFFFESFGPNLDGFKTLVEESWGTHLDSVCPVEQFYLKLLCLNKGLQKWSRKVGNVKLQLDMAKEILHRLEIARDLQ</sequence>
<dbReference type="AlphaFoldDB" id="J3MDH4"/>
<dbReference type="Gramene" id="OB06G20680.1">
    <property type="protein sequence ID" value="OB06G20680.1"/>
    <property type="gene ID" value="OB06G20680"/>
</dbReference>
<keyword evidence="2" id="KW-1185">Reference proteome</keyword>